<keyword evidence="4" id="KW-0597">Phosphoprotein</keyword>
<keyword evidence="8" id="KW-0892">Osteogenesis</keyword>
<dbReference type="PROSITE" id="PS00452">
    <property type="entry name" value="GUANYLATE_CYCLASE_1"/>
    <property type="match status" value="1"/>
</dbReference>
<dbReference type="PROSITE" id="PS50011">
    <property type="entry name" value="PROTEIN_KINASE_DOM"/>
    <property type="match status" value="1"/>
</dbReference>
<evidence type="ECO:0000256" key="6">
    <source>
        <dbReference type="ARBA" id="ARBA00022729"/>
    </source>
</evidence>
<evidence type="ECO:0000256" key="3">
    <source>
        <dbReference type="ARBA" id="ARBA00022475"/>
    </source>
</evidence>
<keyword evidence="16 19" id="KW-0141">cGMP biosynthesis</keyword>
<dbReference type="GO" id="GO:0004383">
    <property type="term" value="F:guanylate cyclase activity"/>
    <property type="evidence" value="ECO:0007669"/>
    <property type="project" value="UniProtKB-EC"/>
</dbReference>
<keyword evidence="5 21" id="KW-0812">Transmembrane</keyword>
<dbReference type="Pfam" id="PF07714">
    <property type="entry name" value="PK_Tyr_Ser-Thr"/>
    <property type="match status" value="1"/>
</dbReference>
<dbReference type="InterPro" id="IPR029787">
    <property type="entry name" value="Nucleotide_cyclase"/>
</dbReference>
<dbReference type="SUPFAM" id="SSF55073">
    <property type="entry name" value="Nucleotide cyclase"/>
    <property type="match status" value="1"/>
</dbReference>
<dbReference type="Pfam" id="PF00211">
    <property type="entry name" value="Guanylate_cyc"/>
    <property type="match status" value="1"/>
</dbReference>
<dbReference type="CDD" id="cd07302">
    <property type="entry name" value="CHD"/>
    <property type="match status" value="1"/>
</dbReference>
<name>A0A6J2UYB5_CHACN</name>
<feature type="domain" description="Protein kinase" evidence="23">
    <location>
        <begin position="519"/>
        <end position="792"/>
    </location>
</feature>
<evidence type="ECO:0000256" key="22">
    <source>
        <dbReference type="SAM" id="SignalP"/>
    </source>
</evidence>
<keyword evidence="10" id="KW-0342">GTP-binding</keyword>
<evidence type="ECO:0000256" key="1">
    <source>
        <dbReference type="ARBA" id="ARBA00001436"/>
    </source>
</evidence>
<evidence type="ECO:0000256" key="12">
    <source>
        <dbReference type="ARBA" id="ARBA00023157"/>
    </source>
</evidence>
<evidence type="ECO:0000256" key="8">
    <source>
        <dbReference type="ARBA" id="ARBA00022855"/>
    </source>
</evidence>
<dbReference type="SMART" id="SM00044">
    <property type="entry name" value="CYCc"/>
    <property type="match status" value="1"/>
</dbReference>
<organism evidence="25 26">
    <name type="scientific">Chanos chanos</name>
    <name type="common">Milkfish</name>
    <name type="synonym">Mugil chanos</name>
    <dbReference type="NCBI Taxonomy" id="29144"/>
    <lineage>
        <taxon>Eukaryota</taxon>
        <taxon>Metazoa</taxon>
        <taxon>Chordata</taxon>
        <taxon>Craniata</taxon>
        <taxon>Vertebrata</taxon>
        <taxon>Euteleostomi</taxon>
        <taxon>Actinopterygii</taxon>
        <taxon>Neopterygii</taxon>
        <taxon>Teleostei</taxon>
        <taxon>Ostariophysi</taxon>
        <taxon>Gonorynchiformes</taxon>
        <taxon>Chanidae</taxon>
        <taxon>Chanos</taxon>
    </lineage>
</organism>
<evidence type="ECO:0000256" key="11">
    <source>
        <dbReference type="ARBA" id="ARBA00023136"/>
    </source>
</evidence>
<evidence type="ECO:0000256" key="5">
    <source>
        <dbReference type="ARBA" id="ARBA00022692"/>
    </source>
</evidence>
<dbReference type="FunFam" id="3.40.50.2300:FF:000327">
    <property type="entry name" value="Guanylate cyclase"/>
    <property type="match status" value="1"/>
</dbReference>
<feature type="transmembrane region" description="Helical" evidence="21">
    <location>
        <begin position="461"/>
        <end position="484"/>
    </location>
</feature>
<keyword evidence="3" id="KW-1003">Cell membrane</keyword>
<gene>
    <name evidence="26" type="primary">npr2</name>
</gene>
<sequence>MGYKTVLRYSYLLLLSYCLIPRCRGERTNNITVAVMLPDNIKYPWASPRVLPAIRMAQENIQKQGILTGYSIHLLNFSTEDSNGLCSEIKAQIIAVDTKLYHMPDAFFGPGCVYSVASVGRFASHWNLPLITAGGLAYGFHKWDEFKTIVRTGPSTTKLGDFANHLHAHFNWTTRALMIFHDLKQDDRPHYFLSEGIYLKFREENITVEAFPYDDPHTFNYKDIITFMKHSGRIVYICGPLDTFIHIMKMFQDEVKNPEDYAIFYIDVFAESLKNEERKPWQNSVVQWNDPIKLFQSVFILTYREPDNPEYTVFRTQLHERATQDFNVKLEPSLMDYIAGCFYDGFVLYAKALREALAEGVSQNDGINITMRMQNRKLWGVTGLVSTDGYNARETDFNLWAMTNLKTGQYAIVGQYNGTSKDIVWSSTERIQWPKGSPPSDNPPCVFSLEDPMCNEAHLPVLGIVAVGSGLALIIFGISSFLIYRKLKLEKELAGMLWRIRWEDLQFESPNKYHKRAGSRLTLSQRGSSYGSLITTHGKYQLFAKTGYFKGNLVAIKHVNKKRIELTRQVLFELKHMRDVQFNHLTRFIGACIDPPNLCIVTEYCPRGSLQDILENESINLDWMFRYSLINDIVKGMNYLHNSYIGSHGNLKSSNCVVDSRFVLKITDYGLASFRTPCENEDSHAMYAKKLWTAPELLIYDRPPPQGTQKGDVYSFGIILQEIALRNGPFYVEGMDLSPKEIVQKVRNGQKPYFRPTTDSSCHSEELTILMERCWAQDPAERPDFSHIKIFIMKLNKEGSTSILNNLLSRMEQYANNLENLVEERTQAYLEEKRKAENLLYQILPHSVAEQLKRGETVQAEAFDSVTIYFSDIVGFTSLSAESTPLQVVTLLNDLYTCFDAIIDNFDVYKVETIGDAYMVVSGLPVRNGKLHAREIAGMSLALLEQVRTFKIRHRPNDQLRLRIGIHTGPVCAGVVGLKMPRYCLFGDTVNTASRMESNGEALKIHVSSATKEVLDEFGYFDLQLRGDVEVKGKGKMRTYWLLGEKTDVYVI</sequence>
<comment type="similarity">
    <text evidence="18">Belongs to the adenylyl cyclase class-4/guanylyl cyclase family.</text>
</comment>
<evidence type="ECO:0000256" key="15">
    <source>
        <dbReference type="ARBA" id="ARBA00023239"/>
    </source>
</evidence>
<evidence type="ECO:0000256" key="17">
    <source>
        <dbReference type="ARBA" id="ARBA00043880"/>
    </source>
</evidence>
<evidence type="ECO:0000259" key="23">
    <source>
        <dbReference type="PROSITE" id="PS50011"/>
    </source>
</evidence>
<evidence type="ECO:0000256" key="7">
    <source>
        <dbReference type="ARBA" id="ARBA00022741"/>
    </source>
</evidence>
<dbReference type="EC" id="4.6.1.2" evidence="19"/>
<dbReference type="RefSeq" id="XP_030624422.1">
    <property type="nucleotide sequence ID" value="XM_030768562.1"/>
</dbReference>
<dbReference type="InterPro" id="IPR011009">
    <property type="entry name" value="Kinase-like_dom_sf"/>
</dbReference>
<dbReference type="GO" id="GO:0016941">
    <property type="term" value="F:natriuretic peptide receptor activity"/>
    <property type="evidence" value="ECO:0007669"/>
    <property type="project" value="TreeGrafter"/>
</dbReference>
<dbReference type="GO" id="GO:0004016">
    <property type="term" value="F:adenylate cyclase activity"/>
    <property type="evidence" value="ECO:0007669"/>
    <property type="project" value="TreeGrafter"/>
</dbReference>
<comment type="subcellular location">
    <subcellularLocation>
        <location evidence="2">Cell membrane</location>
        <topology evidence="2">Single-pass type I membrane protein</topology>
    </subcellularLocation>
</comment>
<evidence type="ECO:0000256" key="18">
    <source>
        <dbReference type="RuleBase" id="RU000405"/>
    </source>
</evidence>
<dbReference type="InterPro" id="IPR001054">
    <property type="entry name" value="A/G_cyclase"/>
</dbReference>
<reference evidence="26" key="1">
    <citation type="submission" date="2025-08" db="UniProtKB">
        <authorList>
            <consortium name="RefSeq"/>
        </authorList>
    </citation>
    <scope>IDENTIFICATION</scope>
</reference>
<evidence type="ECO:0000256" key="20">
    <source>
        <dbReference type="SAM" id="Coils"/>
    </source>
</evidence>
<dbReference type="InterPro" id="IPR001170">
    <property type="entry name" value="ANPR/GUC"/>
</dbReference>
<dbReference type="GO" id="GO:0004672">
    <property type="term" value="F:protein kinase activity"/>
    <property type="evidence" value="ECO:0007669"/>
    <property type="project" value="InterPro"/>
</dbReference>
<dbReference type="Pfam" id="PF01094">
    <property type="entry name" value="ANF_receptor"/>
    <property type="match status" value="1"/>
</dbReference>
<comment type="catalytic activity">
    <reaction evidence="1 19">
        <text>GTP = 3',5'-cyclic GMP + diphosphate</text>
        <dbReference type="Rhea" id="RHEA:13665"/>
        <dbReference type="ChEBI" id="CHEBI:33019"/>
        <dbReference type="ChEBI" id="CHEBI:37565"/>
        <dbReference type="ChEBI" id="CHEBI:57746"/>
        <dbReference type="EC" id="4.6.1.2"/>
    </reaction>
</comment>
<dbReference type="Gene3D" id="1.10.510.10">
    <property type="entry name" value="Transferase(Phosphotransferase) domain 1"/>
    <property type="match status" value="1"/>
</dbReference>
<dbReference type="GO" id="GO:0005525">
    <property type="term" value="F:GTP binding"/>
    <property type="evidence" value="ECO:0007669"/>
    <property type="project" value="UniProtKB-KW"/>
</dbReference>
<feature type="chain" id="PRO_5026667743" description="Guanylate cyclase" evidence="22">
    <location>
        <begin position="26"/>
        <end position="1052"/>
    </location>
</feature>
<evidence type="ECO:0000256" key="2">
    <source>
        <dbReference type="ARBA" id="ARBA00004251"/>
    </source>
</evidence>
<dbReference type="GO" id="GO:0005886">
    <property type="term" value="C:plasma membrane"/>
    <property type="evidence" value="ECO:0007669"/>
    <property type="project" value="UniProtKB-SubCell"/>
</dbReference>
<dbReference type="PANTHER" id="PTHR11920">
    <property type="entry name" value="GUANYLYL CYCLASE"/>
    <property type="match status" value="1"/>
</dbReference>
<dbReference type="SUPFAM" id="SSF53822">
    <property type="entry name" value="Periplasmic binding protein-like I"/>
    <property type="match status" value="1"/>
</dbReference>
<evidence type="ECO:0000256" key="10">
    <source>
        <dbReference type="ARBA" id="ARBA00023134"/>
    </source>
</evidence>
<evidence type="ECO:0000256" key="16">
    <source>
        <dbReference type="ARBA" id="ARBA00023293"/>
    </source>
</evidence>
<evidence type="ECO:0000259" key="24">
    <source>
        <dbReference type="PROSITE" id="PS50125"/>
    </source>
</evidence>
<evidence type="ECO:0000256" key="14">
    <source>
        <dbReference type="ARBA" id="ARBA00023180"/>
    </source>
</evidence>
<protein>
    <recommendedName>
        <fullName evidence="19">Guanylate cyclase</fullName>
        <ecNumber evidence="19">4.6.1.2</ecNumber>
    </recommendedName>
</protein>
<keyword evidence="14" id="KW-0325">Glycoprotein</keyword>
<dbReference type="PRINTS" id="PR00255">
    <property type="entry name" value="NATPEPTIDER"/>
</dbReference>
<evidence type="ECO:0000256" key="4">
    <source>
        <dbReference type="ARBA" id="ARBA00022553"/>
    </source>
</evidence>
<dbReference type="SUPFAM" id="SSF56112">
    <property type="entry name" value="Protein kinase-like (PK-like)"/>
    <property type="match status" value="1"/>
</dbReference>
<dbReference type="GO" id="GO:0001503">
    <property type="term" value="P:ossification"/>
    <property type="evidence" value="ECO:0007669"/>
    <property type="project" value="UniProtKB-KW"/>
</dbReference>
<keyword evidence="13 26" id="KW-0675">Receptor</keyword>
<keyword evidence="12" id="KW-1015">Disulfide bond</keyword>
<dbReference type="FunFam" id="3.30.70.1230:FF:000004">
    <property type="entry name" value="Guanylate cyclase"/>
    <property type="match status" value="1"/>
</dbReference>
<keyword evidence="25" id="KW-1185">Reference proteome</keyword>
<dbReference type="FunFam" id="3.40.50.2300:FF:000101">
    <property type="entry name" value="Guanylate cyclase"/>
    <property type="match status" value="1"/>
</dbReference>
<dbReference type="Gene3D" id="3.40.50.2300">
    <property type="match status" value="2"/>
</dbReference>
<evidence type="ECO:0000256" key="19">
    <source>
        <dbReference type="RuleBase" id="RU003431"/>
    </source>
</evidence>
<dbReference type="InterPro" id="IPR000719">
    <property type="entry name" value="Prot_kinase_dom"/>
</dbReference>
<dbReference type="InterPro" id="IPR001828">
    <property type="entry name" value="ANF_lig-bd_rcpt"/>
</dbReference>
<keyword evidence="9 21" id="KW-1133">Transmembrane helix</keyword>
<dbReference type="InterPro" id="IPR050401">
    <property type="entry name" value="Cyclic_nucleotide_synthase"/>
</dbReference>
<dbReference type="CDD" id="cd14042">
    <property type="entry name" value="PK_GC-A_B"/>
    <property type="match status" value="1"/>
</dbReference>
<dbReference type="GO" id="GO:0035556">
    <property type="term" value="P:intracellular signal transduction"/>
    <property type="evidence" value="ECO:0007669"/>
    <property type="project" value="InterPro"/>
</dbReference>
<evidence type="ECO:0000313" key="25">
    <source>
        <dbReference type="Proteomes" id="UP000504632"/>
    </source>
</evidence>
<dbReference type="InterPro" id="IPR001245">
    <property type="entry name" value="Ser-Thr/Tyr_kinase_cat_dom"/>
</dbReference>
<evidence type="ECO:0000256" key="21">
    <source>
        <dbReference type="SAM" id="Phobius"/>
    </source>
</evidence>
<keyword evidence="15 18" id="KW-0456">Lyase</keyword>
<dbReference type="AlphaFoldDB" id="A0A6J2UYB5"/>
<evidence type="ECO:0000256" key="9">
    <source>
        <dbReference type="ARBA" id="ARBA00022989"/>
    </source>
</evidence>
<keyword evidence="6 22" id="KW-0732">Signal</keyword>
<proteinExistence type="inferred from homology"/>
<dbReference type="Gene3D" id="3.30.70.1230">
    <property type="entry name" value="Nucleotide cyclase"/>
    <property type="match status" value="1"/>
</dbReference>
<dbReference type="FunFam" id="3.30.200.20:FF:001106">
    <property type="entry name" value="Guanylate cyclase"/>
    <property type="match status" value="1"/>
</dbReference>
<dbReference type="FunFam" id="1.10.510.10:FF:000270">
    <property type="entry name" value="Guanylate cyclase"/>
    <property type="match status" value="1"/>
</dbReference>
<keyword evidence="7" id="KW-0547">Nucleotide-binding</keyword>
<dbReference type="InParanoid" id="A0A6J2UYB5"/>
<dbReference type="PROSITE" id="PS50125">
    <property type="entry name" value="GUANYLATE_CYCLASE_2"/>
    <property type="match status" value="1"/>
</dbReference>
<dbReference type="OrthoDB" id="1890790at2759"/>
<dbReference type="InterPro" id="IPR028082">
    <property type="entry name" value="Peripla_BP_I"/>
</dbReference>
<evidence type="ECO:0000313" key="26">
    <source>
        <dbReference type="RefSeq" id="XP_030624422.1"/>
    </source>
</evidence>
<dbReference type="GO" id="GO:0005524">
    <property type="term" value="F:ATP binding"/>
    <property type="evidence" value="ECO:0007669"/>
    <property type="project" value="InterPro"/>
</dbReference>
<dbReference type="Proteomes" id="UP000504632">
    <property type="component" value="Chromosome 3"/>
</dbReference>
<keyword evidence="20" id="KW-0175">Coiled coil</keyword>
<dbReference type="GO" id="GO:0017046">
    <property type="term" value="F:peptide hormone binding"/>
    <property type="evidence" value="ECO:0007669"/>
    <property type="project" value="TreeGrafter"/>
</dbReference>
<comment type="function">
    <text evidence="17">Receptor for the C-type natriuretic peptide NPPC/CNP hormone. Has guanylate cyclase activity upon binding of its ligand. May play a role in the regulation of skeletal growth.</text>
</comment>
<feature type="signal peptide" evidence="22">
    <location>
        <begin position="1"/>
        <end position="25"/>
    </location>
</feature>
<evidence type="ECO:0000256" key="13">
    <source>
        <dbReference type="ARBA" id="ARBA00023170"/>
    </source>
</evidence>
<accession>A0A6J2UYB5</accession>
<dbReference type="GeneID" id="115807536"/>
<feature type="coiled-coil region" evidence="20">
    <location>
        <begin position="804"/>
        <end position="831"/>
    </location>
</feature>
<keyword evidence="11 21" id="KW-0472">Membrane</keyword>
<dbReference type="GO" id="GO:0007168">
    <property type="term" value="P:receptor guanylyl cyclase signaling pathway"/>
    <property type="evidence" value="ECO:0007669"/>
    <property type="project" value="TreeGrafter"/>
</dbReference>
<dbReference type="InterPro" id="IPR018297">
    <property type="entry name" value="A/G_cyclase_CS"/>
</dbReference>
<feature type="domain" description="Guanylate cyclase" evidence="24">
    <location>
        <begin position="867"/>
        <end position="997"/>
    </location>
</feature>
<dbReference type="CTD" id="4882"/>
<dbReference type="PANTHER" id="PTHR11920:SF505">
    <property type="entry name" value="GUANYLATE CYCLASE"/>
    <property type="match status" value="1"/>
</dbReference>